<dbReference type="KEGG" id="apln:112906200"/>
<feature type="compositionally biased region" description="Acidic residues" evidence="1">
    <location>
        <begin position="134"/>
        <end position="148"/>
    </location>
</feature>
<evidence type="ECO:0000313" key="2">
    <source>
        <dbReference type="Proteomes" id="UP000192223"/>
    </source>
</evidence>
<organism evidence="2 3">
    <name type="scientific">Agrilus planipennis</name>
    <name type="common">Emerald ash borer</name>
    <name type="synonym">Agrilus marcopoli</name>
    <dbReference type="NCBI Taxonomy" id="224129"/>
    <lineage>
        <taxon>Eukaryota</taxon>
        <taxon>Metazoa</taxon>
        <taxon>Ecdysozoa</taxon>
        <taxon>Arthropoda</taxon>
        <taxon>Hexapoda</taxon>
        <taxon>Insecta</taxon>
        <taxon>Pterygota</taxon>
        <taxon>Neoptera</taxon>
        <taxon>Endopterygota</taxon>
        <taxon>Coleoptera</taxon>
        <taxon>Polyphaga</taxon>
        <taxon>Elateriformia</taxon>
        <taxon>Buprestoidea</taxon>
        <taxon>Buprestidae</taxon>
        <taxon>Agrilinae</taxon>
        <taxon>Agrilus</taxon>
    </lineage>
</organism>
<dbReference type="Proteomes" id="UP000192223">
    <property type="component" value="Unplaced"/>
</dbReference>
<accession>A0A7F5RIF3</accession>
<evidence type="ECO:0000313" key="3">
    <source>
        <dbReference type="RefSeq" id="XP_025835782.1"/>
    </source>
</evidence>
<sequence>IRHTTLRKSWSQKCLNPAQTTINNKRNPNPNYSHLYQRTRNTDPSKTETFLGEITIQSPADLPEEFNGKQPPIFENIVFNHQQNAALPNPSNNSGKIRNEIANENQEVNQNLDYADNGKQNGNGNESGESYSSEPEDVEYEDYIDEEPEAQRNTEKPRQLTTTTQVPITTFKRTFVRPTTTEKQLHKSSSNEIKAENSNAEGIAQEGEDIILNEEENENSKAADNEETLVKYEDDEEEQEEPAQNHNNNNSSESYNNLSSEEQEGNSTLTEGHVELNYTNHEQQGLEYSNTTDEGASTQNKTIKKPYEVLTMKPSSLVKDDNFKEFIDSTGIDNTSEIPQTELSEDPNNLSSETKSTAASSLNEEVESSDVDTPPVLLGAAVVSVVTTKSVINKTIIDETPLSYNAKEIRSLEERSEEETTPIPTGSGENATEEWIVVASVHTSRSVSGARYLPFPTVEQEERTKLLNEGKDISDESFTQKIQIQGKIIKNSKLKTKRKITLPQSKKH</sequence>
<feature type="compositionally biased region" description="Basic and acidic residues" evidence="1">
    <location>
        <begin position="149"/>
        <end position="158"/>
    </location>
</feature>
<dbReference type="GeneID" id="112906200"/>
<dbReference type="AlphaFoldDB" id="A0A7F5RIF3"/>
<name>A0A7F5RIF3_AGRPL</name>
<feature type="compositionally biased region" description="Low complexity" evidence="1">
    <location>
        <begin position="161"/>
        <end position="170"/>
    </location>
</feature>
<reference evidence="3" key="1">
    <citation type="submission" date="2025-08" db="UniProtKB">
        <authorList>
            <consortium name="RefSeq"/>
        </authorList>
    </citation>
    <scope>IDENTIFICATION</scope>
</reference>
<feature type="non-terminal residue" evidence="3">
    <location>
        <position position="1"/>
    </location>
</feature>
<feature type="compositionally biased region" description="Basic and acidic residues" evidence="1">
    <location>
        <begin position="218"/>
        <end position="232"/>
    </location>
</feature>
<feature type="region of interest" description="Disordered" evidence="1">
    <location>
        <begin position="113"/>
        <end position="315"/>
    </location>
</feature>
<proteinExistence type="predicted"/>
<feature type="non-terminal residue" evidence="3">
    <location>
        <position position="508"/>
    </location>
</feature>
<evidence type="ECO:0000256" key="1">
    <source>
        <dbReference type="SAM" id="MobiDB-lite"/>
    </source>
</evidence>
<keyword evidence="2" id="KW-1185">Reference proteome</keyword>
<feature type="compositionally biased region" description="Polar residues" evidence="1">
    <location>
        <begin position="277"/>
        <end position="301"/>
    </location>
</feature>
<protein>
    <submittedName>
        <fullName evidence="3">Uncharacterized protein DDB_G0287625-like</fullName>
    </submittedName>
</protein>
<feature type="compositionally biased region" description="Low complexity" evidence="1">
    <location>
        <begin position="117"/>
        <end position="133"/>
    </location>
</feature>
<dbReference type="OrthoDB" id="6162910at2759"/>
<feature type="compositionally biased region" description="Polar residues" evidence="1">
    <location>
        <begin position="177"/>
        <end position="200"/>
    </location>
</feature>
<feature type="compositionally biased region" description="Polar residues" evidence="1">
    <location>
        <begin position="331"/>
        <end position="363"/>
    </location>
</feature>
<gene>
    <name evidence="3" type="primary">LOC112906200</name>
</gene>
<feature type="compositionally biased region" description="Acidic residues" evidence="1">
    <location>
        <begin position="206"/>
        <end position="217"/>
    </location>
</feature>
<feature type="region of interest" description="Disordered" evidence="1">
    <location>
        <begin position="330"/>
        <end position="372"/>
    </location>
</feature>
<dbReference type="InParanoid" id="A0A7F5RIF3"/>
<feature type="compositionally biased region" description="Low complexity" evidence="1">
    <location>
        <begin position="242"/>
        <end position="260"/>
    </location>
</feature>
<dbReference type="RefSeq" id="XP_025835782.1">
    <property type="nucleotide sequence ID" value="XM_025979997.1"/>
</dbReference>